<dbReference type="KEGG" id="tpla:ElP_12060"/>
<proteinExistence type="predicted"/>
<dbReference type="Gene3D" id="1.25.10.10">
    <property type="entry name" value="Leucine-rich Repeat Variant"/>
    <property type="match status" value="2"/>
</dbReference>
<dbReference type="AlphaFoldDB" id="A0A518GXM6"/>
<dbReference type="InterPro" id="IPR004155">
    <property type="entry name" value="PBS_lyase_HEAT"/>
</dbReference>
<dbReference type="Pfam" id="PF13646">
    <property type="entry name" value="HEAT_2"/>
    <property type="match status" value="2"/>
</dbReference>
<evidence type="ECO:0000313" key="1">
    <source>
        <dbReference type="EMBL" id="QDV33335.1"/>
    </source>
</evidence>
<organism evidence="1 2">
    <name type="scientific">Tautonia plasticadhaerens</name>
    <dbReference type="NCBI Taxonomy" id="2527974"/>
    <lineage>
        <taxon>Bacteria</taxon>
        <taxon>Pseudomonadati</taxon>
        <taxon>Planctomycetota</taxon>
        <taxon>Planctomycetia</taxon>
        <taxon>Isosphaerales</taxon>
        <taxon>Isosphaeraceae</taxon>
        <taxon>Tautonia</taxon>
    </lineage>
</organism>
<dbReference type="RefSeq" id="WP_197446740.1">
    <property type="nucleotide sequence ID" value="NZ_CP036426.1"/>
</dbReference>
<dbReference type="SMART" id="SM00567">
    <property type="entry name" value="EZ_HEAT"/>
    <property type="match status" value="4"/>
</dbReference>
<dbReference type="InterPro" id="IPR016024">
    <property type="entry name" value="ARM-type_fold"/>
</dbReference>
<gene>
    <name evidence="1" type="ORF">ElP_12060</name>
</gene>
<dbReference type="InterPro" id="IPR011989">
    <property type="entry name" value="ARM-like"/>
</dbReference>
<dbReference type="SUPFAM" id="SSF48371">
    <property type="entry name" value="ARM repeat"/>
    <property type="match status" value="1"/>
</dbReference>
<sequence length="323" mass="34545">MAARRSLDDTLAALRALRGQELTAAQVAELRKRIGDRSNLVVAAAATLVAENALHDLAGELEAAFDRFMVNPLKVDTLCRAKIAIVEALDRLEHQETGVYRKAATHVQLEPVWGGTEDSAPPLRAAALVALARAEGVRSLPMLVDAMADPDRDARIAAAVALGAVGSEAAGLVLRLKARLGDRDPDVLSECLGGLLAVEAGENLPLVADYLDPANPFACEAAAMALGKSRLPEAFEPLADCWRRAHSFELKRHLLLALAILRRPAALDLLAEIVATAEEPDSAAALSALGIYKDDPRLRDRIAGIVAERESPTLQTAFRRAFR</sequence>
<name>A0A518GXM6_9BACT</name>
<evidence type="ECO:0008006" key="3">
    <source>
        <dbReference type="Google" id="ProtNLM"/>
    </source>
</evidence>
<evidence type="ECO:0000313" key="2">
    <source>
        <dbReference type="Proteomes" id="UP000317835"/>
    </source>
</evidence>
<accession>A0A518GXM6</accession>
<dbReference type="EMBL" id="CP036426">
    <property type="protein sequence ID" value="QDV33335.1"/>
    <property type="molecule type" value="Genomic_DNA"/>
</dbReference>
<keyword evidence="2" id="KW-1185">Reference proteome</keyword>
<reference evidence="1 2" key="1">
    <citation type="submission" date="2019-02" db="EMBL/GenBank/DDBJ databases">
        <title>Deep-cultivation of Planctomycetes and their phenomic and genomic characterization uncovers novel biology.</title>
        <authorList>
            <person name="Wiegand S."/>
            <person name="Jogler M."/>
            <person name="Boedeker C."/>
            <person name="Pinto D."/>
            <person name="Vollmers J."/>
            <person name="Rivas-Marin E."/>
            <person name="Kohn T."/>
            <person name="Peeters S.H."/>
            <person name="Heuer A."/>
            <person name="Rast P."/>
            <person name="Oberbeckmann S."/>
            <person name="Bunk B."/>
            <person name="Jeske O."/>
            <person name="Meyerdierks A."/>
            <person name="Storesund J.E."/>
            <person name="Kallscheuer N."/>
            <person name="Luecker S."/>
            <person name="Lage O.M."/>
            <person name="Pohl T."/>
            <person name="Merkel B.J."/>
            <person name="Hornburger P."/>
            <person name="Mueller R.-W."/>
            <person name="Bruemmer F."/>
            <person name="Labrenz M."/>
            <person name="Spormann A.M."/>
            <person name="Op den Camp H."/>
            <person name="Overmann J."/>
            <person name="Amann R."/>
            <person name="Jetten M.S.M."/>
            <person name="Mascher T."/>
            <person name="Medema M.H."/>
            <person name="Devos D.P."/>
            <person name="Kaster A.-K."/>
            <person name="Ovreas L."/>
            <person name="Rohde M."/>
            <person name="Galperin M.Y."/>
            <person name="Jogler C."/>
        </authorList>
    </citation>
    <scope>NUCLEOTIDE SEQUENCE [LARGE SCALE GENOMIC DNA]</scope>
    <source>
        <strain evidence="1 2">ElP</strain>
    </source>
</reference>
<protein>
    <recommendedName>
        <fullName evidence="3">HEAT repeat protein</fullName>
    </recommendedName>
</protein>
<dbReference type="Proteomes" id="UP000317835">
    <property type="component" value="Chromosome"/>
</dbReference>